<keyword evidence="1" id="KW-0472">Membrane</keyword>
<name>A0A2M7T8K7_9ACTN</name>
<comment type="caution">
    <text evidence="2">The sequence shown here is derived from an EMBL/GenBank/DDBJ whole genome shotgun (WGS) entry which is preliminary data.</text>
</comment>
<reference evidence="3" key="1">
    <citation type="submission" date="2017-09" db="EMBL/GenBank/DDBJ databases">
        <title>Depth-based differentiation of microbial function through sediment-hosted aquifers and enrichment of novel symbionts in the deep terrestrial subsurface.</title>
        <authorList>
            <person name="Probst A.J."/>
            <person name="Ladd B."/>
            <person name="Jarett J.K."/>
            <person name="Geller-Mcgrath D.E."/>
            <person name="Sieber C.M.K."/>
            <person name="Emerson J.B."/>
            <person name="Anantharaman K."/>
            <person name="Thomas B.C."/>
            <person name="Malmstrom R."/>
            <person name="Stieglmeier M."/>
            <person name="Klingl A."/>
            <person name="Woyke T."/>
            <person name="Ryan C.M."/>
            <person name="Banfield J.F."/>
        </authorList>
    </citation>
    <scope>NUCLEOTIDE SEQUENCE [LARGE SCALE GENOMIC DNA]</scope>
</reference>
<dbReference type="Proteomes" id="UP000230956">
    <property type="component" value="Unassembled WGS sequence"/>
</dbReference>
<gene>
    <name evidence="2" type="ORF">COY37_04480</name>
</gene>
<dbReference type="EMBL" id="PFNG01000105">
    <property type="protein sequence ID" value="PIZ39961.1"/>
    <property type="molecule type" value="Genomic_DNA"/>
</dbReference>
<proteinExistence type="predicted"/>
<keyword evidence="1" id="KW-1133">Transmembrane helix</keyword>
<dbReference type="RefSeq" id="WP_286976364.1">
    <property type="nucleotide sequence ID" value="NZ_PEXG01000125.1"/>
</dbReference>
<sequence>MRKYKTVMSSHRKLVAVTGGSIILLVMLFIGIIVNSIINYLDTWPTGNPLLSELINPTTIMILSAALGALLGGIFTGRIIKQKAIFYGLLSILLILIIELSTNYPQEMFIMVGHNTIWPSFHFAFFEKTHGYYVTPISWFLELICGPIGAFIGERL</sequence>
<feature type="transmembrane region" description="Helical" evidence="1">
    <location>
        <begin position="14"/>
        <end position="38"/>
    </location>
</feature>
<feature type="transmembrane region" description="Helical" evidence="1">
    <location>
        <begin position="84"/>
        <end position="102"/>
    </location>
</feature>
<feature type="transmembrane region" description="Helical" evidence="1">
    <location>
        <begin position="133"/>
        <end position="153"/>
    </location>
</feature>
<feature type="transmembrane region" description="Helical" evidence="1">
    <location>
        <begin position="58"/>
        <end position="77"/>
    </location>
</feature>
<keyword evidence="1" id="KW-0812">Transmembrane</keyword>
<protein>
    <submittedName>
        <fullName evidence="2">Uncharacterized protein</fullName>
    </submittedName>
</protein>
<accession>A0A2M7T8K7</accession>
<evidence type="ECO:0000313" key="3">
    <source>
        <dbReference type="Proteomes" id="UP000230956"/>
    </source>
</evidence>
<dbReference type="AlphaFoldDB" id="A0A2M7T8K7"/>
<evidence type="ECO:0000313" key="2">
    <source>
        <dbReference type="EMBL" id="PIZ39961.1"/>
    </source>
</evidence>
<evidence type="ECO:0000256" key="1">
    <source>
        <dbReference type="SAM" id="Phobius"/>
    </source>
</evidence>
<organism evidence="2 3">
    <name type="scientific">Candidatus Aquicultor secundus</name>
    <dbReference type="NCBI Taxonomy" id="1973895"/>
    <lineage>
        <taxon>Bacteria</taxon>
        <taxon>Bacillati</taxon>
        <taxon>Actinomycetota</taxon>
        <taxon>Candidatus Aquicultoria</taxon>
        <taxon>Candidatus Aquicultorales</taxon>
        <taxon>Candidatus Aquicultoraceae</taxon>
        <taxon>Candidatus Aquicultor</taxon>
    </lineage>
</organism>